<sequence>MAPLKFEDSIKEKLEQRSIRPSQGSWGKLEQELDSQLGQKKIRKHWWVGIAASLVGFLVITTFIINSDNKIDPSNNPFVNVTEDDVDQNKLNNIVEIVESESDVVENKKEIESQKEEVVVTDLSKKKAKKIRKRENVNKIIPKSDLIVTPENVFKEKIDEAITSQIDTIDSKLIEERKPLDITTELIESKVSSLVAQVKELEKNNKKVTDQEIEALLRKAQMEITTQQILESNTVNASALLLDVESELDESFKNRVFEALKTGFEKLKTTVVERDN</sequence>
<feature type="coiled-coil region" evidence="1">
    <location>
        <begin position="184"/>
        <end position="219"/>
    </location>
</feature>
<accession>A0A1H7MKZ3</accession>
<gene>
    <name evidence="3" type="ORF">SAMN04487910_1777</name>
</gene>
<evidence type="ECO:0000313" key="4">
    <source>
        <dbReference type="Proteomes" id="UP000198521"/>
    </source>
</evidence>
<evidence type="ECO:0000256" key="2">
    <source>
        <dbReference type="SAM" id="Phobius"/>
    </source>
</evidence>
<proteinExistence type="predicted"/>
<dbReference type="EMBL" id="FOAB01000003">
    <property type="protein sequence ID" value="SEL11970.1"/>
    <property type="molecule type" value="Genomic_DNA"/>
</dbReference>
<keyword evidence="4" id="KW-1185">Reference proteome</keyword>
<keyword evidence="2" id="KW-1133">Transmembrane helix</keyword>
<organism evidence="3 4">
    <name type="scientific">Aquimarina amphilecti</name>
    <dbReference type="NCBI Taxonomy" id="1038014"/>
    <lineage>
        <taxon>Bacteria</taxon>
        <taxon>Pseudomonadati</taxon>
        <taxon>Bacteroidota</taxon>
        <taxon>Flavobacteriia</taxon>
        <taxon>Flavobacteriales</taxon>
        <taxon>Flavobacteriaceae</taxon>
        <taxon>Aquimarina</taxon>
    </lineage>
</organism>
<feature type="transmembrane region" description="Helical" evidence="2">
    <location>
        <begin position="46"/>
        <end position="65"/>
    </location>
</feature>
<dbReference type="STRING" id="1038014.SAMN04487910_1777"/>
<dbReference type="RefSeq" id="WP_091407588.1">
    <property type="nucleotide sequence ID" value="NZ_FOAB01000003.1"/>
</dbReference>
<dbReference type="Proteomes" id="UP000198521">
    <property type="component" value="Unassembled WGS sequence"/>
</dbReference>
<name>A0A1H7MKZ3_AQUAM</name>
<dbReference type="AlphaFoldDB" id="A0A1H7MKZ3"/>
<keyword evidence="2" id="KW-0472">Membrane</keyword>
<keyword evidence="2" id="KW-0812">Transmembrane</keyword>
<evidence type="ECO:0000313" key="3">
    <source>
        <dbReference type="EMBL" id="SEL11970.1"/>
    </source>
</evidence>
<dbReference type="OrthoDB" id="1247025at2"/>
<keyword evidence="1" id="KW-0175">Coiled coil</keyword>
<evidence type="ECO:0000256" key="1">
    <source>
        <dbReference type="SAM" id="Coils"/>
    </source>
</evidence>
<protein>
    <submittedName>
        <fullName evidence="3">Uncharacterized protein</fullName>
    </submittedName>
</protein>
<reference evidence="3 4" key="1">
    <citation type="submission" date="2016-10" db="EMBL/GenBank/DDBJ databases">
        <authorList>
            <person name="de Groot N.N."/>
        </authorList>
    </citation>
    <scope>NUCLEOTIDE SEQUENCE [LARGE SCALE GENOMIC DNA]</scope>
    <source>
        <strain evidence="3 4">DSM 25232</strain>
    </source>
</reference>